<protein>
    <recommendedName>
        <fullName evidence="3">Phage protein</fullName>
    </recommendedName>
</protein>
<name>A0AAX4J728_9CAUD</name>
<reference evidence="1" key="1">
    <citation type="submission" date="2023-12" db="EMBL/GenBank/DDBJ databases">
        <title>Isolation and Characterisation of Novel Lytic Bacteriophages for therapeutic applications in Prosthetic Joint Infections.</title>
        <authorList>
            <person name="Burton N."/>
            <person name="Melo L.D.R."/>
            <person name="Pearce B."/>
            <person name="Tadesse M.D."/>
            <person name="Vryonis E."/>
            <person name="Sagona A."/>
        </authorList>
    </citation>
    <scope>NUCLEOTIDE SEQUENCE</scope>
</reference>
<evidence type="ECO:0000313" key="1">
    <source>
        <dbReference type="EMBL" id="WRW34722.1"/>
    </source>
</evidence>
<proteinExistence type="predicted"/>
<evidence type="ECO:0008006" key="3">
    <source>
        <dbReference type="Google" id="ProtNLM"/>
    </source>
</evidence>
<organism evidence="1 2">
    <name type="scientific">Staphylococcus phage CF5</name>
    <dbReference type="NCBI Taxonomy" id="3113739"/>
    <lineage>
        <taxon>Viruses</taxon>
        <taxon>Duplodnaviria</taxon>
        <taxon>Heunggongvirae</taxon>
        <taxon>Uroviricota</taxon>
        <taxon>Caudoviricetes</taxon>
        <taxon>Herelleviridae</taxon>
        <taxon>Twortvirinae</taxon>
        <taxon>Silviavirus</taxon>
    </lineage>
</organism>
<accession>A0AAX4J728</accession>
<dbReference type="Proteomes" id="UP001432109">
    <property type="component" value="Segment"/>
</dbReference>
<gene>
    <name evidence="1" type="ORF">CF5_0130</name>
</gene>
<dbReference type="EMBL" id="PP034390">
    <property type="protein sequence ID" value="WRW34722.1"/>
    <property type="molecule type" value="Genomic_DNA"/>
</dbReference>
<sequence>MTNEKDILTFVDDYTQALILGNEQKMHQLEGQGRKQQATLTDVGKAITNLMLGVNEQINTIESNNELNLNILIDALYKAELINDDVLGYIQESIDKTEEENEDNDKK</sequence>
<evidence type="ECO:0000313" key="2">
    <source>
        <dbReference type="Proteomes" id="UP001432109"/>
    </source>
</evidence>